<dbReference type="InterPro" id="IPR010387">
    <property type="entry name" value="QueT"/>
</dbReference>
<name>A0ABT4BQZ7_9FIRM</name>
<feature type="transmembrane region" description="Helical" evidence="1">
    <location>
        <begin position="75"/>
        <end position="91"/>
    </location>
</feature>
<comment type="caution">
    <text evidence="2">The sequence shown here is derived from an EMBL/GenBank/DDBJ whole genome shotgun (WGS) entry which is preliminary data.</text>
</comment>
<reference evidence="2 3" key="1">
    <citation type="submission" date="2022-11" db="EMBL/GenBank/DDBJ databases">
        <authorList>
            <person name="Caiyu Z."/>
        </authorList>
    </citation>
    <scope>NUCLEOTIDE SEQUENCE [LARGE SCALE GENOMIC DNA]</scope>
    <source>
        <strain evidence="2 3">YR-4</strain>
    </source>
</reference>
<dbReference type="PANTHER" id="PTHR40044:SF1">
    <property type="entry name" value="INTEGRAL MEMBRANE PROTEIN"/>
    <property type="match status" value="1"/>
</dbReference>
<protein>
    <submittedName>
        <fullName evidence="2">QueT transporter family protein</fullName>
    </submittedName>
</protein>
<dbReference type="Proteomes" id="UP001082703">
    <property type="component" value="Unassembled WGS sequence"/>
</dbReference>
<keyword evidence="1" id="KW-0472">Membrane</keyword>
<keyword evidence="1" id="KW-0812">Transmembrane</keyword>
<dbReference type="PANTHER" id="PTHR40044">
    <property type="entry name" value="INTEGRAL MEMBRANE PROTEIN-RELATED"/>
    <property type="match status" value="1"/>
</dbReference>
<dbReference type="PIRSF" id="PIRSF031501">
    <property type="entry name" value="QueT"/>
    <property type="match status" value="1"/>
</dbReference>
<proteinExistence type="predicted"/>
<organism evidence="2 3">
    <name type="scientific">Caproiciproducens galactitolivorans</name>
    <dbReference type="NCBI Taxonomy" id="642589"/>
    <lineage>
        <taxon>Bacteria</taxon>
        <taxon>Bacillati</taxon>
        <taxon>Bacillota</taxon>
        <taxon>Clostridia</taxon>
        <taxon>Eubacteriales</taxon>
        <taxon>Acutalibacteraceae</taxon>
        <taxon>Caproiciproducens</taxon>
    </lineage>
</organism>
<feature type="transmembrane region" description="Helical" evidence="1">
    <location>
        <begin position="12"/>
        <end position="35"/>
    </location>
</feature>
<dbReference type="Pfam" id="PF06177">
    <property type="entry name" value="QueT"/>
    <property type="match status" value="1"/>
</dbReference>
<evidence type="ECO:0000313" key="3">
    <source>
        <dbReference type="Proteomes" id="UP001082703"/>
    </source>
</evidence>
<sequence length="172" mass="18407">MRRNSQHLKYLVQGAMIAAIYTVLTLLAATANLAYGPVQFRFSEALTLLPVFTPAAVPGLAVGCLLSNIWSGYGAADMVFGTLATLLAAMVTRRLRNVRIKKVPFLAPLPPVLFNAVIVGLEIAVLSTQGFSWAGFWSAALSVGAGELVICCFLGLPLVAALQKVEEKRKIF</sequence>
<accession>A0ABT4BQZ7</accession>
<evidence type="ECO:0000256" key="1">
    <source>
        <dbReference type="SAM" id="Phobius"/>
    </source>
</evidence>
<keyword evidence="1" id="KW-1133">Transmembrane helix</keyword>
<dbReference type="RefSeq" id="WP_268057317.1">
    <property type="nucleotide sequence ID" value="NZ_JAPOHA010000003.1"/>
</dbReference>
<keyword evidence="3" id="KW-1185">Reference proteome</keyword>
<feature type="transmembrane region" description="Helical" evidence="1">
    <location>
        <begin position="136"/>
        <end position="162"/>
    </location>
</feature>
<gene>
    <name evidence="2" type="ORF">OUY18_03445</name>
</gene>
<feature type="transmembrane region" description="Helical" evidence="1">
    <location>
        <begin position="103"/>
        <end position="124"/>
    </location>
</feature>
<dbReference type="EMBL" id="JAPOHA010000003">
    <property type="protein sequence ID" value="MCY1713311.1"/>
    <property type="molecule type" value="Genomic_DNA"/>
</dbReference>
<evidence type="ECO:0000313" key="2">
    <source>
        <dbReference type="EMBL" id="MCY1713311.1"/>
    </source>
</evidence>